<proteinExistence type="predicted"/>
<organism evidence="1 2">
    <name type="scientific">Trichomonas vaginalis (strain ATCC PRA-98 / G3)</name>
    <dbReference type="NCBI Taxonomy" id="412133"/>
    <lineage>
        <taxon>Eukaryota</taxon>
        <taxon>Metamonada</taxon>
        <taxon>Parabasalia</taxon>
        <taxon>Trichomonadida</taxon>
        <taxon>Trichomonadidae</taxon>
        <taxon>Trichomonas</taxon>
    </lineage>
</organism>
<evidence type="ECO:0000313" key="2">
    <source>
        <dbReference type="Proteomes" id="UP000001542"/>
    </source>
</evidence>
<dbReference type="VEuPathDB" id="TrichDB:TVAGG3_0611420"/>
<evidence type="ECO:0008006" key="3">
    <source>
        <dbReference type="Google" id="ProtNLM"/>
    </source>
</evidence>
<dbReference type="GO" id="GO:0051603">
    <property type="term" value="P:proteolysis involved in protein catabolic process"/>
    <property type="evidence" value="ECO:0000318"/>
    <property type="project" value="GO_Central"/>
</dbReference>
<dbReference type="GO" id="GO:0005764">
    <property type="term" value="C:lysosome"/>
    <property type="evidence" value="ECO:0000318"/>
    <property type="project" value="GO_Central"/>
</dbReference>
<keyword evidence="2" id="KW-1185">Reference proteome</keyword>
<dbReference type="Gene3D" id="3.90.70.10">
    <property type="entry name" value="Cysteine proteinases"/>
    <property type="match status" value="1"/>
</dbReference>
<protein>
    <recommendedName>
        <fullName evidence="3">Peptidase C1A papain C-terminal domain-containing protein</fullName>
    </recommendedName>
</protein>
<dbReference type="GO" id="GO:0004197">
    <property type="term" value="F:cysteine-type endopeptidase activity"/>
    <property type="evidence" value="ECO:0000318"/>
    <property type="project" value="GO_Central"/>
</dbReference>
<dbReference type="VEuPathDB" id="TrichDB:TVAG_033410"/>
<dbReference type="EMBL" id="DS113823">
    <property type="protein sequence ID" value="EAX95121.1"/>
    <property type="molecule type" value="Genomic_DNA"/>
</dbReference>
<accession>A2FJ06</accession>
<reference evidence="1" key="2">
    <citation type="journal article" date="2007" name="Science">
        <title>Draft genome sequence of the sexually transmitted pathogen Trichomonas vaginalis.</title>
        <authorList>
            <person name="Carlton J.M."/>
            <person name="Hirt R.P."/>
            <person name="Silva J.C."/>
            <person name="Delcher A.L."/>
            <person name="Schatz M."/>
            <person name="Zhao Q."/>
            <person name="Wortman J.R."/>
            <person name="Bidwell S.L."/>
            <person name="Alsmark U.C.M."/>
            <person name="Besteiro S."/>
            <person name="Sicheritz-Ponten T."/>
            <person name="Noel C.J."/>
            <person name="Dacks J.B."/>
            <person name="Foster P.G."/>
            <person name="Simillion C."/>
            <person name="Van de Peer Y."/>
            <person name="Miranda-Saavedra D."/>
            <person name="Barton G.J."/>
            <person name="Westrop G.D."/>
            <person name="Mueller S."/>
            <person name="Dessi D."/>
            <person name="Fiori P.L."/>
            <person name="Ren Q."/>
            <person name="Paulsen I."/>
            <person name="Zhang H."/>
            <person name="Bastida-Corcuera F.D."/>
            <person name="Simoes-Barbosa A."/>
            <person name="Brown M.T."/>
            <person name="Hayes R.D."/>
            <person name="Mukherjee M."/>
            <person name="Okumura C.Y."/>
            <person name="Schneider R."/>
            <person name="Smith A.J."/>
            <person name="Vanacova S."/>
            <person name="Villalvazo M."/>
            <person name="Haas B.J."/>
            <person name="Pertea M."/>
            <person name="Feldblyum T.V."/>
            <person name="Utterback T.R."/>
            <person name="Shu C.L."/>
            <person name="Osoegawa K."/>
            <person name="de Jong P.J."/>
            <person name="Hrdy I."/>
            <person name="Horvathova L."/>
            <person name="Zubacova Z."/>
            <person name="Dolezal P."/>
            <person name="Malik S.B."/>
            <person name="Logsdon J.M. Jr."/>
            <person name="Henze K."/>
            <person name="Gupta A."/>
            <person name="Wang C.C."/>
            <person name="Dunne R.L."/>
            <person name="Upcroft J.A."/>
            <person name="Upcroft P."/>
            <person name="White O."/>
            <person name="Salzberg S.L."/>
            <person name="Tang P."/>
            <person name="Chiu C.-H."/>
            <person name="Lee Y.-S."/>
            <person name="Embley T.M."/>
            <person name="Coombs G.H."/>
            <person name="Mottram J.C."/>
            <person name="Tachezy J."/>
            <person name="Fraser-Liggett C.M."/>
            <person name="Johnson P.J."/>
        </authorList>
    </citation>
    <scope>NUCLEOTIDE SEQUENCE [LARGE SCALE GENOMIC DNA]</scope>
    <source>
        <strain evidence="1">G3</strain>
    </source>
</reference>
<dbReference type="InParanoid" id="A2FJ06"/>
<dbReference type="Proteomes" id="UP000001542">
    <property type="component" value="Unassembled WGS sequence"/>
</dbReference>
<sequence length="456" mass="51209">MLLLTCFARSLKNSDPLITQEIVDAINNDPNAPFKAKLYPKFAKMTVGDARRFLSPVRPPPQNQGSAVPVGANEEFFNWVDKNYITGLTNVAAYPNDVNASNQNSKNYSGTQPGRSIYPHVEKVKFPVFDVTKLCSSWAPAVTSAMTISVSRWAGEFVNFSLQYVLDCDILGDSCVERTPLNAYQLFWTYHPPDFDSWDKPGDEHSERTSYMQAPRSDFNRENCADNRCYPGLTNCKRHWALTGSCNPGDAETGCPIYFLYNWRWIKSHLWEVGAVTSSITVYRSLFTYNGSVYSGYFKPDTGDTVVGNNTGWGQILGMLDVTIVGWGQTKLNLSTDSSLNTQSLQRWWWVIPHFGSDFGIHYDFCKGDTNCKTNKTAISHENDQIKLASDSGQLYITGLTDDWQDGTTNKKGFMQFNRRFDDCNIESQAVGAVPYNFVPLPHRTPSPTEDESSGN</sequence>
<dbReference type="GO" id="GO:0005615">
    <property type="term" value="C:extracellular space"/>
    <property type="evidence" value="ECO:0000318"/>
    <property type="project" value="GO_Central"/>
</dbReference>
<dbReference type="SUPFAM" id="SSF54001">
    <property type="entry name" value="Cysteine proteinases"/>
    <property type="match status" value="1"/>
</dbReference>
<dbReference type="RefSeq" id="XP_001308051.1">
    <property type="nucleotide sequence ID" value="XM_001308050.1"/>
</dbReference>
<dbReference type="AlphaFoldDB" id="A2FJ06"/>
<gene>
    <name evidence="1" type="ORF">TVAG_033410</name>
</gene>
<reference evidence="1" key="1">
    <citation type="submission" date="2006-10" db="EMBL/GenBank/DDBJ databases">
        <authorList>
            <person name="Amadeo P."/>
            <person name="Zhao Q."/>
            <person name="Wortman J."/>
            <person name="Fraser-Liggett C."/>
            <person name="Carlton J."/>
        </authorList>
    </citation>
    <scope>NUCLEOTIDE SEQUENCE</scope>
    <source>
        <strain evidence="1">G3</strain>
    </source>
</reference>
<evidence type="ECO:0000313" key="1">
    <source>
        <dbReference type="EMBL" id="EAX95121.1"/>
    </source>
</evidence>
<dbReference type="KEGG" id="tva:4752865"/>
<dbReference type="InterPro" id="IPR038765">
    <property type="entry name" value="Papain-like_cys_pep_sf"/>
</dbReference>
<dbReference type="OrthoDB" id="10437944at2759"/>
<name>A2FJ06_TRIV3</name>